<comment type="similarity">
    <text evidence="1">Belongs to the ABC transporter superfamily.</text>
</comment>
<organism evidence="6">
    <name type="scientific">marine sediment metagenome</name>
    <dbReference type="NCBI Taxonomy" id="412755"/>
    <lineage>
        <taxon>unclassified sequences</taxon>
        <taxon>metagenomes</taxon>
        <taxon>ecological metagenomes</taxon>
    </lineage>
</organism>
<dbReference type="SMART" id="SM00382">
    <property type="entry name" value="AAA"/>
    <property type="match status" value="1"/>
</dbReference>
<gene>
    <name evidence="6" type="ORF">LCGC14_0064510</name>
</gene>
<dbReference type="PANTHER" id="PTHR42734:SF5">
    <property type="entry name" value="IRON TRANSPORT SYSTEM ATP-BINDING PROTEIN HI_0361-RELATED"/>
    <property type="match status" value="1"/>
</dbReference>
<accession>A0A0F9W339</accession>
<dbReference type="SUPFAM" id="SSF52540">
    <property type="entry name" value="P-loop containing nucleoside triphosphate hydrolases"/>
    <property type="match status" value="1"/>
</dbReference>
<keyword evidence="2" id="KW-0813">Transport</keyword>
<keyword evidence="4" id="KW-0067">ATP-binding</keyword>
<evidence type="ECO:0000259" key="5">
    <source>
        <dbReference type="PROSITE" id="PS50893"/>
    </source>
</evidence>
<dbReference type="AlphaFoldDB" id="A0A0F9W339"/>
<feature type="domain" description="ABC transporter" evidence="5">
    <location>
        <begin position="2"/>
        <end position="223"/>
    </location>
</feature>
<evidence type="ECO:0000256" key="4">
    <source>
        <dbReference type="ARBA" id="ARBA00022840"/>
    </source>
</evidence>
<dbReference type="PANTHER" id="PTHR42734">
    <property type="entry name" value="METAL TRANSPORT SYSTEM ATP-BINDING PROTEIN TM_0124-RELATED"/>
    <property type="match status" value="1"/>
</dbReference>
<name>A0A0F9W339_9ZZZZ</name>
<sequence length="223" mass="24555">MICSRNLEWGPCSRPLTPPLNLALSAGTVTAVLGANGSGKSSLLKVLAGLIRPLAGELKIAAAQLGATAYLQQHQALDRQYPINLQHLVDAGQWRSRLSRTERRERLHAVLVRWQLIGLESRPLSALSGGELQRALLARIDLQDPRLLLLDEPESAMDESGQQLFWNQVKRWQNEGRTVLVVCHNHIAVCRHVEQALWISAECCQFGSPAQLLAGRISTLQAA</sequence>
<dbReference type="Gene3D" id="3.40.50.300">
    <property type="entry name" value="P-loop containing nucleotide triphosphate hydrolases"/>
    <property type="match status" value="1"/>
</dbReference>
<reference evidence="6" key="1">
    <citation type="journal article" date="2015" name="Nature">
        <title>Complex archaea that bridge the gap between prokaryotes and eukaryotes.</title>
        <authorList>
            <person name="Spang A."/>
            <person name="Saw J.H."/>
            <person name="Jorgensen S.L."/>
            <person name="Zaremba-Niedzwiedzka K."/>
            <person name="Martijn J."/>
            <person name="Lind A.E."/>
            <person name="van Eijk R."/>
            <person name="Schleper C."/>
            <person name="Guy L."/>
            <person name="Ettema T.J."/>
        </authorList>
    </citation>
    <scope>NUCLEOTIDE SEQUENCE</scope>
</reference>
<dbReference type="InterPro" id="IPR003593">
    <property type="entry name" value="AAA+_ATPase"/>
</dbReference>
<evidence type="ECO:0000256" key="2">
    <source>
        <dbReference type="ARBA" id="ARBA00022448"/>
    </source>
</evidence>
<evidence type="ECO:0000256" key="3">
    <source>
        <dbReference type="ARBA" id="ARBA00022741"/>
    </source>
</evidence>
<dbReference type="InterPro" id="IPR027417">
    <property type="entry name" value="P-loop_NTPase"/>
</dbReference>
<dbReference type="Pfam" id="PF00005">
    <property type="entry name" value="ABC_tran"/>
    <property type="match status" value="1"/>
</dbReference>
<evidence type="ECO:0000313" key="6">
    <source>
        <dbReference type="EMBL" id="KKO06643.1"/>
    </source>
</evidence>
<protein>
    <recommendedName>
        <fullName evidence="5">ABC transporter domain-containing protein</fullName>
    </recommendedName>
</protein>
<dbReference type="EMBL" id="LAZR01000015">
    <property type="protein sequence ID" value="KKO06643.1"/>
    <property type="molecule type" value="Genomic_DNA"/>
</dbReference>
<dbReference type="GO" id="GO:0005524">
    <property type="term" value="F:ATP binding"/>
    <property type="evidence" value="ECO:0007669"/>
    <property type="project" value="UniProtKB-KW"/>
</dbReference>
<keyword evidence="3" id="KW-0547">Nucleotide-binding</keyword>
<dbReference type="InterPro" id="IPR050153">
    <property type="entry name" value="Metal_Ion_Import_ABC"/>
</dbReference>
<dbReference type="InterPro" id="IPR003439">
    <property type="entry name" value="ABC_transporter-like_ATP-bd"/>
</dbReference>
<dbReference type="PROSITE" id="PS50893">
    <property type="entry name" value="ABC_TRANSPORTER_2"/>
    <property type="match status" value="1"/>
</dbReference>
<proteinExistence type="inferred from homology"/>
<comment type="caution">
    <text evidence="6">The sequence shown here is derived from an EMBL/GenBank/DDBJ whole genome shotgun (WGS) entry which is preliminary data.</text>
</comment>
<dbReference type="GO" id="GO:0016887">
    <property type="term" value="F:ATP hydrolysis activity"/>
    <property type="evidence" value="ECO:0007669"/>
    <property type="project" value="InterPro"/>
</dbReference>
<evidence type="ECO:0000256" key="1">
    <source>
        <dbReference type="ARBA" id="ARBA00005417"/>
    </source>
</evidence>